<dbReference type="AlphaFoldDB" id="A0AAV4XNQ1"/>
<evidence type="ECO:0000313" key="2">
    <source>
        <dbReference type="Proteomes" id="UP001054945"/>
    </source>
</evidence>
<gene>
    <name evidence="1" type="ORF">CEXT_753061</name>
</gene>
<feature type="non-terminal residue" evidence="1">
    <location>
        <position position="701"/>
    </location>
</feature>
<sequence>MDAIHGFSNIKQLTWSSVPQINVQVFVPIGSVLLVVETQNVTKFVDDCPHPFRIPSPMKGFAAVSLSYFCRRQHNICKNSKTIARGTEGFFYGAEFLPAELLRPSSVKAKRGTEGFYLRRDSSASGITAPIFSKSKKGTDRGILLPAKLLRPSSVKAKRGTEGFYLRRDSSASGITAPIFSKSKRGTEGFYLRRDSSASGITAPIFSKSKKRGTEGFYLRRDSSASGITAPIFSKSKNILSLTVLSIKEGQKDSIYGGILLPAELLRPSSVKAKRGTDSIYGGILLPAELLRPSSVKAKEGQKGFYLRRDSSASGITAPIFSKSKKRDRRDSIYGGILLPAELLRPSSEGQRDSIYGGILLPAELLRPSSVKAKRGTEGFYLRRDSSASGITAPIFSKSKRGTEDSIYGGILLPAELLRPSSVKAKRGTEGFYLRRDSSASELLRPSSVKAKRGTEGFYLRRDSSASGITAPIFSKSKKRDRKVWENSPSSVKAKEGQRDSIYGGILLPAKLLRPSSVKAKRGTEGFYLRRDSSASGITAPIFSKSKKEGQRDSIYGGILLPAELLRPSSEGQRDSIYGGILLPAELLRPSSVKAKRGTEGFYLRRDSSASGITAPIFSKSKKRDRNYSIYGGILLPAELLRPSSVKAKRGTEGFYLRRDSSASGITAPIFSKSKRGTEGFYLRRDSSASGITAPIFSKSK</sequence>
<comment type="caution">
    <text evidence="1">The sequence shown here is derived from an EMBL/GenBank/DDBJ whole genome shotgun (WGS) entry which is preliminary data.</text>
</comment>
<proteinExistence type="predicted"/>
<name>A0AAV4XNQ1_CAEEX</name>
<reference evidence="1 2" key="1">
    <citation type="submission" date="2021-06" db="EMBL/GenBank/DDBJ databases">
        <title>Caerostris extrusa draft genome.</title>
        <authorList>
            <person name="Kono N."/>
            <person name="Arakawa K."/>
        </authorList>
    </citation>
    <scope>NUCLEOTIDE SEQUENCE [LARGE SCALE GENOMIC DNA]</scope>
</reference>
<organism evidence="1 2">
    <name type="scientific">Caerostris extrusa</name>
    <name type="common">Bark spider</name>
    <name type="synonym">Caerostris bankana</name>
    <dbReference type="NCBI Taxonomy" id="172846"/>
    <lineage>
        <taxon>Eukaryota</taxon>
        <taxon>Metazoa</taxon>
        <taxon>Ecdysozoa</taxon>
        <taxon>Arthropoda</taxon>
        <taxon>Chelicerata</taxon>
        <taxon>Arachnida</taxon>
        <taxon>Araneae</taxon>
        <taxon>Araneomorphae</taxon>
        <taxon>Entelegynae</taxon>
        <taxon>Araneoidea</taxon>
        <taxon>Araneidae</taxon>
        <taxon>Caerostris</taxon>
    </lineage>
</organism>
<dbReference type="Proteomes" id="UP001054945">
    <property type="component" value="Unassembled WGS sequence"/>
</dbReference>
<evidence type="ECO:0000313" key="1">
    <source>
        <dbReference type="EMBL" id="GIY95388.1"/>
    </source>
</evidence>
<dbReference type="EMBL" id="BPLR01017906">
    <property type="protein sequence ID" value="GIY95388.1"/>
    <property type="molecule type" value="Genomic_DNA"/>
</dbReference>
<accession>A0AAV4XNQ1</accession>
<protein>
    <submittedName>
        <fullName evidence="1">Uncharacterized protein</fullName>
    </submittedName>
</protein>
<keyword evidence="2" id="KW-1185">Reference proteome</keyword>